<dbReference type="InterPro" id="IPR027353">
    <property type="entry name" value="NET_dom"/>
</dbReference>
<dbReference type="SUPFAM" id="SSF47370">
    <property type="entry name" value="Bromodomain"/>
    <property type="match status" value="1"/>
</dbReference>
<dbReference type="PROSITE" id="PS50014">
    <property type="entry name" value="BROMODOMAIN_2"/>
    <property type="match status" value="1"/>
</dbReference>
<dbReference type="PRINTS" id="PR00503">
    <property type="entry name" value="BROMODOMAIN"/>
</dbReference>
<evidence type="ECO:0000256" key="5">
    <source>
        <dbReference type="SAM" id="MobiDB-lite"/>
    </source>
</evidence>
<protein>
    <recommendedName>
        <fullName evidence="9">Bromo domain-containing protein</fullName>
    </recommendedName>
</protein>
<proteinExistence type="predicted"/>
<dbReference type="Pfam" id="PF00439">
    <property type="entry name" value="Bromodomain"/>
    <property type="match status" value="1"/>
</dbReference>
<keyword evidence="2 4" id="KW-0103">Bromodomain</keyword>
<dbReference type="PANTHER" id="PTHR45926">
    <property type="entry name" value="OSJNBA0053K19.4 PROTEIN"/>
    <property type="match status" value="1"/>
</dbReference>
<name>A0A7R9UFP7_9STRA</name>
<evidence type="ECO:0000256" key="4">
    <source>
        <dbReference type="PROSITE-ProRule" id="PRU00035"/>
    </source>
</evidence>
<dbReference type="InterPro" id="IPR038336">
    <property type="entry name" value="NET_sf"/>
</dbReference>
<evidence type="ECO:0000256" key="3">
    <source>
        <dbReference type="ARBA" id="ARBA00023163"/>
    </source>
</evidence>
<evidence type="ECO:0000313" key="8">
    <source>
        <dbReference type="EMBL" id="CAD8264975.1"/>
    </source>
</evidence>
<evidence type="ECO:0000256" key="1">
    <source>
        <dbReference type="ARBA" id="ARBA00023015"/>
    </source>
</evidence>
<evidence type="ECO:0000259" key="6">
    <source>
        <dbReference type="PROSITE" id="PS50014"/>
    </source>
</evidence>
<feature type="region of interest" description="Disordered" evidence="5">
    <location>
        <begin position="108"/>
        <end position="128"/>
    </location>
</feature>
<evidence type="ECO:0008006" key="9">
    <source>
        <dbReference type="Google" id="ProtNLM"/>
    </source>
</evidence>
<dbReference type="Gene3D" id="1.20.920.10">
    <property type="entry name" value="Bromodomain-like"/>
    <property type="match status" value="1"/>
</dbReference>
<dbReference type="SMART" id="SM00297">
    <property type="entry name" value="BROMO"/>
    <property type="match status" value="1"/>
</dbReference>
<feature type="domain" description="Bromo" evidence="6">
    <location>
        <begin position="19"/>
        <end position="91"/>
    </location>
</feature>
<organism evidence="8">
    <name type="scientific">Pinguiococcus pyrenoidosus</name>
    <dbReference type="NCBI Taxonomy" id="172671"/>
    <lineage>
        <taxon>Eukaryota</taxon>
        <taxon>Sar</taxon>
        <taxon>Stramenopiles</taxon>
        <taxon>Ochrophyta</taxon>
        <taxon>Pinguiophyceae</taxon>
        <taxon>Pinguiochrysidales</taxon>
        <taxon>Pinguiochrysidaceae</taxon>
        <taxon>Pinguiococcus</taxon>
    </lineage>
</organism>
<dbReference type="Gene3D" id="1.20.1270.220">
    <property type="match status" value="1"/>
</dbReference>
<dbReference type="InterPro" id="IPR001487">
    <property type="entry name" value="Bromodomain"/>
</dbReference>
<dbReference type="InterPro" id="IPR036427">
    <property type="entry name" value="Bromodomain-like_sf"/>
</dbReference>
<dbReference type="AlphaFoldDB" id="A0A7R9UFP7"/>
<dbReference type="PROSITE" id="PS51525">
    <property type="entry name" value="NET"/>
    <property type="match status" value="1"/>
</dbReference>
<sequence>MSKGLGWIKSMMGVLDFLDKQTESYIFSEPVNWREMGLYDYPEIIKNPMDLGTVRQKLVNKEYRNATECAEDIRLVWRNCMTYNQDGSEFYKIAEKFSKKFESKFAPVAKSEAKESEEEDAPPTTDERIVFSHNLFNLRMQELGNVIQKLDQMCPDCLEKKPDDGEIELNVDAIDPASFREVDRYVKECLPDPAGKGPGTGRKRKAQSSGSKQASAGKKAKS</sequence>
<evidence type="ECO:0000259" key="7">
    <source>
        <dbReference type="PROSITE" id="PS51525"/>
    </source>
</evidence>
<feature type="domain" description="NET" evidence="7">
    <location>
        <begin position="113"/>
        <end position="197"/>
    </location>
</feature>
<keyword evidence="3" id="KW-0804">Transcription</keyword>
<reference evidence="8" key="1">
    <citation type="submission" date="2021-01" db="EMBL/GenBank/DDBJ databases">
        <authorList>
            <person name="Corre E."/>
            <person name="Pelletier E."/>
            <person name="Niang G."/>
            <person name="Scheremetjew M."/>
            <person name="Finn R."/>
            <person name="Kale V."/>
            <person name="Holt S."/>
            <person name="Cochrane G."/>
            <person name="Meng A."/>
            <person name="Brown T."/>
            <person name="Cohen L."/>
        </authorList>
    </citation>
    <scope>NUCLEOTIDE SEQUENCE</scope>
    <source>
        <strain evidence="8">CCMP2078</strain>
    </source>
</reference>
<dbReference type="EMBL" id="HBEA01019030">
    <property type="protein sequence ID" value="CAD8264975.1"/>
    <property type="molecule type" value="Transcribed_RNA"/>
</dbReference>
<gene>
    <name evidence="8" type="ORF">PPYR1160_LOCUS14478</name>
</gene>
<feature type="compositionally biased region" description="Low complexity" evidence="5">
    <location>
        <begin position="207"/>
        <end position="222"/>
    </location>
</feature>
<accession>A0A7R9UFP7</accession>
<feature type="region of interest" description="Disordered" evidence="5">
    <location>
        <begin position="189"/>
        <end position="222"/>
    </location>
</feature>
<dbReference type="Pfam" id="PF17035">
    <property type="entry name" value="BET"/>
    <property type="match status" value="1"/>
</dbReference>
<evidence type="ECO:0000256" key="2">
    <source>
        <dbReference type="ARBA" id="ARBA00023117"/>
    </source>
</evidence>
<keyword evidence="1" id="KW-0805">Transcription regulation</keyword>